<dbReference type="Pfam" id="PF20530">
    <property type="entry name" value="DUF6745"/>
    <property type="match status" value="1"/>
</dbReference>
<dbReference type="SUPFAM" id="SSF52058">
    <property type="entry name" value="L domain-like"/>
    <property type="match status" value="1"/>
</dbReference>
<dbReference type="AlphaFoldDB" id="A0A517R9H7"/>
<proteinExistence type="predicted"/>
<sequence length="287" mass="32197">MNSTTLNNKDQLSAGMKCYELEIPGSEVTHLPDDIQVEYRINLDGCRKLKTLPDGLKTGTLILAGCTGLTQLPENLDVCFLNISDCPQLTAWPQQGRIRFGNLIARNCTNLKALPDWLTRISQLDISGCTSLTSLPEQLQISSWIDIAHTGITELPESIDESQLRWRGVPINQRIAFHPEEIMSEEILSEPNSELRRVMLERVGFDRFFKSVEAEVLDTDQDPGGKRELLKVPLEGDEDLVCVSVNCPSTDRRYIIRVPPDMKTCAQAIAWTAGFDDPDDYHPLVET</sequence>
<protein>
    <submittedName>
        <fullName evidence="2">Leucine Rich Repeat protein</fullName>
    </submittedName>
</protein>
<dbReference type="Proteomes" id="UP000317171">
    <property type="component" value="Chromosome"/>
</dbReference>
<dbReference type="Gene3D" id="3.80.10.10">
    <property type="entry name" value="Ribonuclease Inhibitor"/>
    <property type="match status" value="1"/>
</dbReference>
<dbReference type="PANTHER" id="PTHR36766:SF70">
    <property type="entry name" value="DISEASE RESISTANCE PROTEIN RGA4"/>
    <property type="match status" value="1"/>
</dbReference>
<evidence type="ECO:0000313" key="2">
    <source>
        <dbReference type="EMBL" id="QDT40546.1"/>
    </source>
</evidence>
<dbReference type="RefSeq" id="WP_145210686.1">
    <property type="nucleotide sequence ID" value="NZ_CP036269.1"/>
</dbReference>
<feature type="domain" description="DUF6745" evidence="1">
    <location>
        <begin position="165"/>
        <end position="287"/>
    </location>
</feature>
<evidence type="ECO:0000313" key="3">
    <source>
        <dbReference type="Proteomes" id="UP000317171"/>
    </source>
</evidence>
<dbReference type="KEGG" id="gaz:Pan241w_06030"/>
<dbReference type="OrthoDB" id="871648at2"/>
<keyword evidence="3" id="KW-1185">Reference proteome</keyword>
<dbReference type="PANTHER" id="PTHR36766">
    <property type="entry name" value="PLANT BROAD-SPECTRUM MILDEW RESISTANCE PROTEIN RPW8"/>
    <property type="match status" value="1"/>
</dbReference>
<organism evidence="2 3">
    <name type="scientific">Gimesia alba</name>
    <dbReference type="NCBI Taxonomy" id="2527973"/>
    <lineage>
        <taxon>Bacteria</taxon>
        <taxon>Pseudomonadati</taxon>
        <taxon>Planctomycetota</taxon>
        <taxon>Planctomycetia</taxon>
        <taxon>Planctomycetales</taxon>
        <taxon>Planctomycetaceae</taxon>
        <taxon>Gimesia</taxon>
    </lineage>
</organism>
<gene>
    <name evidence="2" type="ORF">Pan241w_06030</name>
</gene>
<reference evidence="2 3" key="1">
    <citation type="submission" date="2019-02" db="EMBL/GenBank/DDBJ databases">
        <title>Deep-cultivation of Planctomycetes and their phenomic and genomic characterization uncovers novel biology.</title>
        <authorList>
            <person name="Wiegand S."/>
            <person name="Jogler M."/>
            <person name="Boedeker C."/>
            <person name="Pinto D."/>
            <person name="Vollmers J."/>
            <person name="Rivas-Marin E."/>
            <person name="Kohn T."/>
            <person name="Peeters S.H."/>
            <person name="Heuer A."/>
            <person name="Rast P."/>
            <person name="Oberbeckmann S."/>
            <person name="Bunk B."/>
            <person name="Jeske O."/>
            <person name="Meyerdierks A."/>
            <person name="Storesund J.E."/>
            <person name="Kallscheuer N."/>
            <person name="Luecker S."/>
            <person name="Lage O.M."/>
            <person name="Pohl T."/>
            <person name="Merkel B.J."/>
            <person name="Hornburger P."/>
            <person name="Mueller R.-W."/>
            <person name="Bruemmer F."/>
            <person name="Labrenz M."/>
            <person name="Spormann A.M."/>
            <person name="Op den Camp H."/>
            <person name="Overmann J."/>
            <person name="Amann R."/>
            <person name="Jetten M.S.M."/>
            <person name="Mascher T."/>
            <person name="Medema M.H."/>
            <person name="Devos D.P."/>
            <person name="Kaster A.-K."/>
            <person name="Ovreas L."/>
            <person name="Rohde M."/>
            <person name="Galperin M.Y."/>
            <person name="Jogler C."/>
        </authorList>
    </citation>
    <scope>NUCLEOTIDE SEQUENCE [LARGE SCALE GENOMIC DNA]</scope>
    <source>
        <strain evidence="2 3">Pan241w</strain>
    </source>
</reference>
<name>A0A517R9H7_9PLAN</name>
<dbReference type="EMBL" id="CP036269">
    <property type="protein sequence ID" value="QDT40546.1"/>
    <property type="molecule type" value="Genomic_DNA"/>
</dbReference>
<accession>A0A517R9H7</accession>
<evidence type="ECO:0000259" key="1">
    <source>
        <dbReference type="Pfam" id="PF20530"/>
    </source>
</evidence>
<dbReference type="InterPro" id="IPR046633">
    <property type="entry name" value="DUF6745"/>
</dbReference>
<dbReference type="InterPro" id="IPR032675">
    <property type="entry name" value="LRR_dom_sf"/>
</dbReference>